<evidence type="ECO:0000313" key="2">
    <source>
        <dbReference type="EMBL" id="OJT05944.1"/>
    </source>
</evidence>
<dbReference type="AlphaFoldDB" id="A0A1M2VED9"/>
<evidence type="ECO:0000256" key="1">
    <source>
        <dbReference type="SAM" id="MobiDB-lite"/>
    </source>
</evidence>
<keyword evidence="3" id="KW-1185">Reference proteome</keyword>
<sequence>MKTKSAREPEKARQPYDDAKRPRKRTVKTKKITAPPSLPPPPGLSSTHSPGPAHGAVQYRKLCIEKVRKMYPGVEPRSDYDLERLSSKRFKGTPAEIYAALDKDLAVNVQAYGYEYIMDCAKKLMDRHIEPTGVKPGESVYFDDEKFVFVRPIPDSEYSFRLFPGSLSAAEYCLDFVDTATGKPINSPFEYELWAVPDPDTPWLSLPMTGKLRSIERGHGIKQKDIQPGAEKFVLRDGQTCVLMRPGKRPLRFTVPVRRMETPDVVEDVDVADLPKVVGP</sequence>
<gene>
    <name evidence="2" type="ORF">TRAPUB_3131</name>
</gene>
<reference evidence="2 3" key="1">
    <citation type="submission" date="2016-10" db="EMBL/GenBank/DDBJ databases">
        <title>Genome sequence of the basidiomycete white-rot fungus Trametes pubescens.</title>
        <authorList>
            <person name="Makela M.R."/>
            <person name="Granchi Z."/>
            <person name="Peng M."/>
            <person name="De Vries R.P."/>
            <person name="Grigoriev I."/>
            <person name="Riley R."/>
            <person name="Hilden K."/>
        </authorList>
    </citation>
    <scope>NUCLEOTIDE SEQUENCE [LARGE SCALE GENOMIC DNA]</scope>
    <source>
        <strain evidence="2 3">FBCC735</strain>
    </source>
</reference>
<name>A0A1M2VED9_TRAPU</name>
<accession>A0A1M2VED9</accession>
<dbReference type="Proteomes" id="UP000184267">
    <property type="component" value="Unassembled WGS sequence"/>
</dbReference>
<feature type="compositionally biased region" description="Basic and acidic residues" evidence="1">
    <location>
        <begin position="1"/>
        <end position="20"/>
    </location>
</feature>
<dbReference type="OrthoDB" id="2628807at2759"/>
<proteinExistence type="predicted"/>
<feature type="region of interest" description="Disordered" evidence="1">
    <location>
        <begin position="1"/>
        <end position="52"/>
    </location>
</feature>
<evidence type="ECO:0000313" key="3">
    <source>
        <dbReference type="Proteomes" id="UP000184267"/>
    </source>
</evidence>
<dbReference type="EMBL" id="MNAD01001364">
    <property type="protein sequence ID" value="OJT05944.1"/>
    <property type="molecule type" value="Genomic_DNA"/>
</dbReference>
<feature type="compositionally biased region" description="Basic residues" evidence="1">
    <location>
        <begin position="21"/>
        <end position="31"/>
    </location>
</feature>
<dbReference type="OMA" id="EYIMDCA"/>
<organism evidence="2 3">
    <name type="scientific">Trametes pubescens</name>
    <name type="common">White-rot fungus</name>
    <dbReference type="NCBI Taxonomy" id="154538"/>
    <lineage>
        <taxon>Eukaryota</taxon>
        <taxon>Fungi</taxon>
        <taxon>Dikarya</taxon>
        <taxon>Basidiomycota</taxon>
        <taxon>Agaricomycotina</taxon>
        <taxon>Agaricomycetes</taxon>
        <taxon>Polyporales</taxon>
        <taxon>Polyporaceae</taxon>
        <taxon>Trametes</taxon>
    </lineage>
</organism>
<protein>
    <submittedName>
        <fullName evidence="2">Uncharacterized protein</fullName>
    </submittedName>
</protein>
<comment type="caution">
    <text evidence="2">The sequence shown here is derived from an EMBL/GenBank/DDBJ whole genome shotgun (WGS) entry which is preliminary data.</text>
</comment>